<accession>A0ABU1FQT7</accession>
<dbReference type="PANTHER" id="PTHR32315:SF3">
    <property type="entry name" value="ADENINE PHOSPHORIBOSYLTRANSFERASE"/>
    <property type="match status" value="1"/>
</dbReference>
<comment type="catalytic activity">
    <reaction evidence="1 11">
        <text>AMP + diphosphate = 5-phospho-alpha-D-ribose 1-diphosphate + adenine</text>
        <dbReference type="Rhea" id="RHEA:16609"/>
        <dbReference type="ChEBI" id="CHEBI:16708"/>
        <dbReference type="ChEBI" id="CHEBI:33019"/>
        <dbReference type="ChEBI" id="CHEBI:58017"/>
        <dbReference type="ChEBI" id="CHEBI:456215"/>
        <dbReference type="EC" id="2.4.2.7"/>
    </reaction>
</comment>
<reference evidence="14" key="1">
    <citation type="submission" date="2023-07" db="EMBL/GenBank/DDBJ databases">
        <title>Description of three actinobacteria isolated from air of manufacturing shop in a pharmaceutical factory.</title>
        <authorList>
            <person name="Zhang D.-F."/>
        </authorList>
    </citation>
    <scope>NUCLEOTIDE SEQUENCE [LARGE SCALE GENOMIC DNA]</scope>
    <source>
        <strain evidence="14">CCTCC AB 207010</strain>
    </source>
</reference>
<keyword evidence="14" id="KW-1185">Reference proteome</keyword>
<dbReference type="InterPro" id="IPR005764">
    <property type="entry name" value="Ade_phspho_trans"/>
</dbReference>
<comment type="pathway">
    <text evidence="4 11">Purine metabolism; AMP biosynthesis via salvage pathway; AMP from adenine: step 1/1.</text>
</comment>
<keyword evidence="7 11" id="KW-0963">Cytoplasm</keyword>
<sequence>MPAPSEAEMAYAESLFALTPDFPEPGVLFRDISPMLADPKALRTTAEALIHPFSGQFDIIAGIEARGFVLAGVMAGVCGSGVLPVRKAGKLPDPAGYVEYALEYGTAAIEAPGVLKPGQRVLLVDDVLATGGTLAASRTLVQQLGAEVAGAAVVLELEGLGGREVAGEVHALFNA</sequence>
<organism evidence="13 14">
    <name type="scientific">Nesterenkonia flava</name>
    <dbReference type="NCBI Taxonomy" id="469799"/>
    <lineage>
        <taxon>Bacteria</taxon>
        <taxon>Bacillati</taxon>
        <taxon>Actinomycetota</taxon>
        <taxon>Actinomycetes</taxon>
        <taxon>Micrococcales</taxon>
        <taxon>Micrococcaceae</taxon>
        <taxon>Nesterenkonia</taxon>
    </lineage>
</organism>
<evidence type="ECO:0000256" key="8">
    <source>
        <dbReference type="ARBA" id="ARBA00022676"/>
    </source>
</evidence>
<evidence type="ECO:0000256" key="9">
    <source>
        <dbReference type="ARBA" id="ARBA00022679"/>
    </source>
</evidence>
<evidence type="ECO:0000259" key="12">
    <source>
        <dbReference type="Pfam" id="PF00156"/>
    </source>
</evidence>
<evidence type="ECO:0000256" key="5">
    <source>
        <dbReference type="ARBA" id="ARBA00008391"/>
    </source>
</evidence>
<evidence type="ECO:0000256" key="10">
    <source>
        <dbReference type="ARBA" id="ARBA00022726"/>
    </source>
</evidence>
<dbReference type="RefSeq" id="WP_310536397.1">
    <property type="nucleotide sequence ID" value="NZ_BAAAOC010000093.1"/>
</dbReference>
<keyword evidence="9 11" id="KW-0808">Transferase</keyword>
<dbReference type="Pfam" id="PF00156">
    <property type="entry name" value="Pribosyltran"/>
    <property type="match status" value="1"/>
</dbReference>
<dbReference type="Proteomes" id="UP001260872">
    <property type="component" value="Unassembled WGS sequence"/>
</dbReference>
<dbReference type="EC" id="2.4.2.7" evidence="6 11"/>
<keyword evidence="10 11" id="KW-0660">Purine salvage</keyword>
<dbReference type="HAMAP" id="MF_00004">
    <property type="entry name" value="Aden_phosphoribosyltr"/>
    <property type="match status" value="1"/>
</dbReference>
<evidence type="ECO:0000256" key="2">
    <source>
        <dbReference type="ARBA" id="ARBA00003968"/>
    </source>
</evidence>
<comment type="caution">
    <text evidence="13">The sequence shown here is derived from an EMBL/GenBank/DDBJ whole genome shotgun (WGS) entry which is preliminary data.</text>
</comment>
<comment type="subcellular location">
    <subcellularLocation>
        <location evidence="3 11">Cytoplasm</location>
    </subcellularLocation>
</comment>
<dbReference type="Gene3D" id="3.40.50.2020">
    <property type="match status" value="1"/>
</dbReference>
<evidence type="ECO:0000313" key="14">
    <source>
        <dbReference type="Proteomes" id="UP001260872"/>
    </source>
</evidence>
<evidence type="ECO:0000256" key="4">
    <source>
        <dbReference type="ARBA" id="ARBA00004659"/>
    </source>
</evidence>
<proteinExistence type="inferred from homology"/>
<dbReference type="InterPro" id="IPR000836">
    <property type="entry name" value="PRTase_dom"/>
</dbReference>
<comment type="function">
    <text evidence="2 11">Catalyzes a salvage reaction resulting in the formation of AMP, that is energically less costly than de novo synthesis.</text>
</comment>
<comment type="similarity">
    <text evidence="5 11">Belongs to the purine/pyrimidine phosphoribosyltransferase family.</text>
</comment>
<dbReference type="GO" id="GO:0003999">
    <property type="term" value="F:adenine phosphoribosyltransferase activity"/>
    <property type="evidence" value="ECO:0007669"/>
    <property type="project" value="UniProtKB-EC"/>
</dbReference>
<dbReference type="NCBIfam" id="NF002636">
    <property type="entry name" value="PRK02304.1-5"/>
    <property type="match status" value="1"/>
</dbReference>
<keyword evidence="8 11" id="KW-0328">Glycosyltransferase</keyword>
<dbReference type="InterPro" id="IPR050054">
    <property type="entry name" value="UPRTase/APRTase"/>
</dbReference>
<evidence type="ECO:0000256" key="3">
    <source>
        <dbReference type="ARBA" id="ARBA00004496"/>
    </source>
</evidence>
<protein>
    <recommendedName>
        <fullName evidence="6 11">Adenine phosphoribosyltransferase</fullName>
        <shortName evidence="11">APRT</shortName>
        <ecNumber evidence="6 11">2.4.2.7</ecNumber>
    </recommendedName>
</protein>
<evidence type="ECO:0000256" key="11">
    <source>
        <dbReference type="HAMAP-Rule" id="MF_00004"/>
    </source>
</evidence>
<dbReference type="SUPFAM" id="SSF53271">
    <property type="entry name" value="PRTase-like"/>
    <property type="match status" value="1"/>
</dbReference>
<dbReference type="EMBL" id="JAVKGT010000004">
    <property type="protein sequence ID" value="MDR5711009.1"/>
    <property type="molecule type" value="Genomic_DNA"/>
</dbReference>
<gene>
    <name evidence="11" type="primary">apt</name>
    <name evidence="13" type="ORF">RH857_02485</name>
</gene>
<evidence type="ECO:0000256" key="1">
    <source>
        <dbReference type="ARBA" id="ARBA00000868"/>
    </source>
</evidence>
<evidence type="ECO:0000256" key="6">
    <source>
        <dbReference type="ARBA" id="ARBA00011893"/>
    </source>
</evidence>
<feature type="domain" description="Phosphoribosyltransferase" evidence="12">
    <location>
        <begin position="42"/>
        <end position="155"/>
    </location>
</feature>
<dbReference type="PANTHER" id="PTHR32315">
    <property type="entry name" value="ADENINE PHOSPHORIBOSYLTRANSFERASE"/>
    <property type="match status" value="1"/>
</dbReference>
<dbReference type="InterPro" id="IPR029057">
    <property type="entry name" value="PRTase-like"/>
</dbReference>
<name>A0ABU1FQT7_9MICC</name>
<comment type="subunit">
    <text evidence="11">Homodimer.</text>
</comment>
<evidence type="ECO:0000313" key="13">
    <source>
        <dbReference type="EMBL" id="MDR5711009.1"/>
    </source>
</evidence>
<dbReference type="CDD" id="cd06223">
    <property type="entry name" value="PRTases_typeI"/>
    <property type="match status" value="1"/>
</dbReference>
<evidence type="ECO:0000256" key="7">
    <source>
        <dbReference type="ARBA" id="ARBA00022490"/>
    </source>
</evidence>